<gene>
    <name evidence="2" type="ORF">SAMN05421679_106104</name>
</gene>
<proteinExistence type="predicted"/>
<evidence type="ECO:0000256" key="1">
    <source>
        <dbReference type="SAM" id="SignalP"/>
    </source>
</evidence>
<feature type="chain" id="PRO_5045305818" description="DUF4468 domain-containing protein" evidence="1">
    <location>
        <begin position="19"/>
        <end position="239"/>
    </location>
</feature>
<evidence type="ECO:0000313" key="3">
    <source>
        <dbReference type="Proteomes" id="UP001158050"/>
    </source>
</evidence>
<dbReference type="Proteomes" id="UP001158050">
    <property type="component" value="Unassembled WGS sequence"/>
</dbReference>
<evidence type="ECO:0008006" key="4">
    <source>
        <dbReference type="Google" id="ProtNLM"/>
    </source>
</evidence>
<dbReference type="EMBL" id="FXUO01000006">
    <property type="protein sequence ID" value="SMP94705.1"/>
    <property type="molecule type" value="Genomic_DNA"/>
</dbReference>
<reference evidence="2 3" key="1">
    <citation type="submission" date="2017-05" db="EMBL/GenBank/DDBJ databases">
        <authorList>
            <person name="Varghese N."/>
            <person name="Submissions S."/>
        </authorList>
    </citation>
    <scope>NUCLEOTIDE SEQUENCE [LARGE SCALE GENOMIC DNA]</scope>
    <source>
        <strain evidence="2 3">DSM 18015</strain>
    </source>
</reference>
<organism evidence="2 3">
    <name type="scientific">Epilithonimonas pallida</name>
    <dbReference type="NCBI Taxonomy" id="373671"/>
    <lineage>
        <taxon>Bacteria</taxon>
        <taxon>Pseudomonadati</taxon>
        <taxon>Bacteroidota</taxon>
        <taxon>Flavobacteriia</taxon>
        <taxon>Flavobacteriales</taxon>
        <taxon>Weeksellaceae</taxon>
        <taxon>Chryseobacterium group</taxon>
        <taxon>Epilithonimonas</taxon>
    </lineage>
</organism>
<name>A0ABY1R3Z4_9FLAO</name>
<keyword evidence="1" id="KW-0732">Signal</keyword>
<keyword evidence="3" id="KW-1185">Reference proteome</keyword>
<sequence>MKKILLMGAIGLSVFSFAQEKASLKQIYSLADDLKKSGSIYQQDSIISEMKKVRDNLGDFDKGLANTFINVSEQLINTKKLGVRSKDLSELSKSELKGFKIDEDKFKHTIFITNRWGFSIPVIQPYIAINDGNAFLRVKTQYNGFSWIFMDRVQLIIDGKDYFYEIPNTERNVLSGGKVKESSDYIADEKQIEILKAIVNSKDKISVRLSGQKYYDTIIDSGTKTKFKELLELFDKLKK</sequence>
<accession>A0ABY1R3Z4</accession>
<protein>
    <recommendedName>
        <fullName evidence="4">DUF4468 domain-containing protein</fullName>
    </recommendedName>
</protein>
<feature type="signal peptide" evidence="1">
    <location>
        <begin position="1"/>
        <end position="18"/>
    </location>
</feature>
<comment type="caution">
    <text evidence="2">The sequence shown here is derived from an EMBL/GenBank/DDBJ whole genome shotgun (WGS) entry which is preliminary data.</text>
</comment>
<evidence type="ECO:0000313" key="2">
    <source>
        <dbReference type="EMBL" id="SMP94705.1"/>
    </source>
</evidence>
<dbReference type="RefSeq" id="WP_283417290.1">
    <property type="nucleotide sequence ID" value="NZ_FXUO01000006.1"/>
</dbReference>